<keyword evidence="4 6" id="KW-0255">Endonuclease</keyword>
<dbReference type="GO" id="GO:0005737">
    <property type="term" value="C:cytoplasm"/>
    <property type="evidence" value="ECO:0007669"/>
    <property type="project" value="UniProtKB-SubCell"/>
</dbReference>
<keyword evidence="2 6" id="KW-0819">tRNA processing</keyword>
<keyword evidence="8" id="KW-1185">Reference proteome</keyword>
<comment type="subunit">
    <text evidence="6">Consists of a catalytic RNA component and at least 4-5 protein subunits.</text>
</comment>
<keyword evidence="3 6" id="KW-0540">Nuclease</keyword>
<evidence type="ECO:0000256" key="1">
    <source>
        <dbReference type="ARBA" id="ARBA00022490"/>
    </source>
</evidence>
<dbReference type="RefSeq" id="WP_007045024.1">
    <property type="nucleotide sequence ID" value="NZ_AGJL01000048.1"/>
</dbReference>
<dbReference type="PIRSF" id="PIRSF004952">
    <property type="entry name" value="RNase_P_2"/>
    <property type="match status" value="1"/>
</dbReference>
<dbReference type="Pfam" id="PF01900">
    <property type="entry name" value="RNase_P_Rpp14"/>
    <property type="match status" value="1"/>
</dbReference>
<proteinExistence type="inferred from homology"/>
<keyword evidence="5 6" id="KW-0378">Hydrolase</keyword>
<dbReference type="GO" id="GO:0030677">
    <property type="term" value="C:ribonuclease P complex"/>
    <property type="evidence" value="ECO:0007669"/>
    <property type="project" value="UniProtKB-UniRule"/>
</dbReference>
<evidence type="ECO:0000313" key="8">
    <source>
        <dbReference type="Proteomes" id="UP000003706"/>
    </source>
</evidence>
<keyword evidence="1 6" id="KW-0963">Cytoplasm</keyword>
<evidence type="ECO:0000256" key="4">
    <source>
        <dbReference type="ARBA" id="ARBA00022759"/>
    </source>
</evidence>
<comment type="catalytic activity">
    <reaction evidence="6">
        <text>Endonucleolytic cleavage of RNA, removing 5'-extranucleotides from tRNA precursor.</text>
        <dbReference type="EC" id="3.1.26.5"/>
    </reaction>
</comment>
<sequence length="131" mass="15364">MLKTLPPTLRDRKRYLAFEIIYEDELSENEVIGIIRNATINYYGVWGTSKSNPWLVYYNFPHGILRCKHTEVDYVRSALIFVKEYKNKPINIIVLGVSGTVRRAKIKFLGITPKRLYIKRLKESKSKTNLK</sequence>
<dbReference type="GO" id="GO:0001682">
    <property type="term" value="P:tRNA 5'-leader removal"/>
    <property type="evidence" value="ECO:0007669"/>
    <property type="project" value="UniProtKB-UniRule"/>
</dbReference>
<dbReference type="PANTHER" id="PTHR15441:SF2">
    <property type="entry name" value="RIBONUCLEASE P_MRP PROTEIN SUBUNIT POP5"/>
    <property type="match status" value="1"/>
</dbReference>
<reference evidence="7 8" key="1">
    <citation type="submission" date="2011-09" db="EMBL/GenBank/DDBJ databases">
        <title>The draft genome of Methanotorris formicicus Mc-S-70.</title>
        <authorList>
            <consortium name="US DOE Joint Genome Institute (JGI-PGF)"/>
            <person name="Lucas S."/>
            <person name="Han J."/>
            <person name="Lapidus A."/>
            <person name="Cheng J.-F."/>
            <person name="Goodwin L."/>
            <person name="Pitluck S."/>
            <person name="Peters L."/>
            <person name="Land M.L."/>
            <person name="Hauser L."/>
            <person name="Sieprawska-Lupa M."/>
            <person name="Takai K."/>
            <person name="Miyazaki J."/>
            <person name="Whitman W."/>
            <person name="Woyke T.J."/>
        </authorList>
    </citation>
    <scope>NUCLEOTIDE SEQUENCE [LARGE SCALE GENOMIC DNA]</scope>
    <source>
        <strain evidence="7 8">Mc-S-70</strain>
    </source>
</reference>
<dbReference type="GO" id="GO:0004526">
    <property type="term" value="F:ribonuclease P activity"/>
    <property type="evidence" value="ECO:0007669"/>
    <property type="project" value="UniProtKB-UniRule"/>
</dbReference>
<evidence type="ECO:0000256" key="6">
    <source>
        <dbReference type="HAMAP-Rule" id="MF_00755"/>
    </source>
</evidence>
<protein>
    <recommendedName>
        <fullName evidence="6">Ribonuclease P protein component 2</fullName>
        <shortName evidence="6">RNase P component 2</shortName>
        <ecNumber evidence="6">3.1.26.5</ecNumber>
    </recommendedName>
    <alternativeName>
        <fullName evidence="6">Pop5</fullName>
    </alternativeName>
</protein>
<comment type="caution">
    <text evidence="7">The sequence shown here is derived from an EMBL/GenBank/DDBJ whole genome shotgun (WGS) entry which is preliminary data.</text>
</comment>
<comment type="similarity">
    <text evidence="6">Belongs to the eukaryotic/archaeal RNase P protein component 2 family.</text>
</comment>
<evidence type="ECO:0000256" key="2">
    <source>
        <dbReference type="ARBA" id="ARBA00022694"/>
    </source>
</evidence>
<dbReference type="Gene3D" id="3.30.70.3250">
    <property type="entry name" value="Ribonuclease P, Pop5 subunit"/>
    <property type="match status" value="1"/>
</dbReference>
<dbReference type="OrthoDB" id="19261at2157"/>
<comment type="function">
    <text evidence="6">Part of ribonuclease P, a protein complex that generates mature tRNA molecules by cleaving their 5'-ends.</text>
</comment>
<dbReference type="EMBL" id="AGJL01000048">
    <property type="protein sequence ID" value="EHP84641.1"/>
    <property type="molecule type" value="Genomic_DNA"/>
</dbReference>
<dbReference type="HAMAP" id="MF_00755">
    <property type="entry name" value="RNase_P_2"/>
    <property type="match status" value="1"/>
</dbReference>
<dbReference type="SUPFAM" id="SSF160350">
    <property type="entry name" value="Rnp2-like"/>
    <property type="match status" value="1"/>
</dbReference>
<dbReference type="EC" id="3.1.26.5" evidence="6"/>
<dbReference type="AlphaFoldDB" id="H1L0M4"/>
<dbReference type="PATRIC" id="fig|647171.4.peg.1556"/>
<dbReference type="Proteomes" id="UP000003706">
    <property type="component" value="Unassembled WGS sequence"/>
</dbReference>
<dbReference type="InterPro" id="IPR016434">
    <property type="entry name" value="Rnp2_archaea"/>
</dbReference>
<dbReference type="InterPro" id="IPR002759">
    <property type="entry name" value="Pop5/Rpp14/Rnp2-like"/>
</dbReference>
<dbReference type="InterPro" id="IPR038085">
    <property type="entry name" value="Rnp2-like_sf"/>
</dbReference>
<organism evidence="7 8">
    <name type="scientific">Methanotorris formicicus Mc-S-70</name>
    <dbReference type="NCBI Taxonomy" id="647171"/>
    <lineage>
        <taxon>Archaea</taxon>
        <taxon>Methanobacteriati</taxon>
        <taxon>Methanobacteriota</taxon>
        <taxon>Methanomada group</taxon>
        <taxon>Methanococci</taxon>
        <taxon>Methanococcales</taxon>
        <taxon>Methanocaldococcaceae</taxon>
        <taxon>Methanotorris</taxon>
    </lineage>
</organism>
<evidence type="ECO:0000313" key="7">
    <source>
        <dbReference type="EMBL" id="EHP84641.1"/>
    </source>
</evidence>
<accession>H1L0M4</accession>
<name>H1L0M4_9EURY</name>
<evidence type="ECO:0000256" key="5">
    <source>
        <dbReference type="ARBA" id="ARBA00022801"/>
    </source>
</evidence>
<gene>
    <name evidence="6" type="primary">rnp2</name>
    <name evidence="7" type="ORF">MetfoDRAFT_1598</name>
</gene>
<dbReference type="PANTHER" id="PTHR15441">
    <property type="entry name" value="RIBONUCLEASE P PROTEIN SUBUNIT P14"/>
    <property type="match status" value="1"/>
</dbReference>
<evidence type="ECO:0000256" key="3">
    <source>
        <dbReference type="ARBA" id="ARBA00022722"/>
    </source>
</evidence>
<dbReference type="STRING" id="647171.MetfoDRAFT_1598"/>
<comment type="subcellular location">
    <subcellularLocation>
        <location evidence="6">Cytoplasm</location>
    </subcellularLocation>
</comment>